<comment type="caution">
    <text evidence="3">The sequence shown here is derived from an EMBL/GenBank/DDBJ whole genome shotgun (WGS) entry which is preliminary data.</text>
</comment>
<proteinExistence type="predicted"/>
<dbReference type="EMBL" id="AUBJ02000001">
    <property type="protein sequence ID" value="MCP2332895.1"/>
    <property type="molecule type" value="Genomic_DNA"/>
</dbReference>
<reference evidence="3 4" key="1">
    <citation type="submission" date="2022-06" db="EMBL/GenBank/DDBJ databases">
        <title>Genomic Encyclopedia of Type Strains, Phase I: the one thousand microbial genomes (KMG-I) project.</title>
        <authorList>
            <person name="Kyrpides N."/>
        </authorList>
    </citation>
    <scope>NUCLEOTIDE SEQUENCE [LARGE SCALE GENOMIC DNA]</scope>
    <source>
        <strain evidence="3 4">DSM 43889</strain>
    </source>
</reference>
<evidence type="ECO:0000313" key="4">
    <source>
        <dbReference type="Proteomes" id="UP000791080"/>
    </source>
</evidence>
<dbReference type="SUPFAM" id="SSF52266">
    <property type="entry name" value="SGNH hydrolase"/>
    <property type="match status" value="1"/>
</dbReference>
<keyword evidence="1" id="KW-0732">Signal</keyword>
<protein>
    <submittedName>
        <fullName evidence="3">GDSL-like Lipase/Acylhydrolase family protein</fullName>
    </submittedName>
</protein>
<name>A0ABT1JK68_ACTCY</name>
<evidence type="ECO:0000256" key="1">
    <source>
        <dbReference type="SAM" id="SignalP"/>
    </source>
</evidence>
<sequence>MSTRTRSPLTAVLALVLTVLVGSPAAGAAPPVLHAEPTRVMALGDSITGSPGCWRALLWRDLQESGHQDVDFVGTRAPQGCGFPYDGEHEGHGGALVTEVARQNALPGWLAATGPDVVLMHFGTNDVWSSRSTEEILGAYDVLLGQMRTANPEIRLVVAQILPMDAPNCPECAQRVVDLNASVPAWAADRSTADSPVLVADHWTGFDTDLHTYDGVHPNADGDRRMADTWYAALTPLL</sequence>
<dbReference type="RefSeq" id="WP_030104733.1">
    <property type="nucleotide sequence ID" value="NZ_AUBJ02000001.1"/>
</dbReference>
<gene>
    <name evidence="3" type="ORF">G443_003165</name>
</gene>
<dbReference type="Pfam" id="PF13472">
    <property type="entry name" value="Lipase_GDSL_2"/>
    <property type="match status" value="1"/>
</dbReference>
<feature type="chain" id="PRO_5046116943" evidence="1">
    <location>
        <begin position="29"/>
        <end position="238"/>
    </location>
</feature>
<feature type="signal peptide" evidence="1">
    <location>
        <begin position="1"/>
        <end position="28"/>
    </location>
</feature>
<dbReference type="Gene3D" id="3.40.50.1110">
    <property type="entry name" value="SGNH hydrolase"/>
    <property type="match status" value="1"/>
</dbReference>
<feature type="domain" description="SGNH hydrolase-type esterase" evidence="2">
    <location>
        <begin position="42"/>
        <end position="224"/>
    </location>
</feature>
<evidence type="ECO:0000313" key="3">
    <source>
        <dbReference type="EMBL" id="MCP2332895.1"/>
    </source>
</evidence>
<dbReference type="CDD" id="cd01833">
    <property type="entry name" value="XynB_like"/>
    <property type="match status" value="1"/>
</dbReference>
<organism evidence="3 4">
    <name type="scientific">Actinoalloteichus caeruleus DSM 43889</name>
    <dbReference type="NCBI Taxonomy" id="1120930"/>
    <lineage>
        <taxon>Bacteria</taxon>
        <taxon>Bacillati</taxon>
        <taxon>Actinomycetota</taxon>
        <taxon>Actinomycetes</taxon>
        <taxon>Pseudonocardiales</taxon>
        <taxon>Pseudonocardiaceae</taxon>
        <taxon>Actinoalloteichus</taxon>
        <taxon>Actinoalloteichus cyanogriseus</taxon>
    </lineage>
</organism>
<dbReference type="PANTHER" id="PTHR30383:SF2">
    <property type="entry name" value="CELLULOSE-BINDING PROTEIN"/>
    <property type="match status" value="1"/>
</dbReference>
<dbReference type="InterPro" id="IPR036514">
    <property type="entry name" value="SGNH_hydro_sf"/>
</dbReference>
<evidence type="ECO:0000259" key="2">
    <source>
        <dbReference type="Pfam" id="PF13472"/>
    </source>
</evidence>
<dbReference type="InterPro" id="IPR051532">
    <property type="entry name" value="Ester_Hydrolysis_Enzymes"/>
</dbReference>
<dbReference type="Proteomes" id="UP000791080">
    <property type="component" value="Unassembled WGS sequence"/>
</dbReference>
<keyword evidence="4" id="KW-1185">Reference proteome</keyword>
<dbReference type="InterPro" id="IPR013830">
    <property type="entry name" value="SGNH_hydro"/>
</dbReference>
<dbReference type="PANTHER" id="PTHR30383">
    <property type="entry name" value="THIOESTERASE 1/PROTEASE 1/LYSOPHOSPHOLIPASE L1"/>
    <property type="match status" value="1"/>
</dbReference>
<accession>A0ABT1JK68</accession>